<dbReference type="Pfam" id="PF13291">
    <property type="entry name" value="ACT_4"/>
    <property type="match status" value="1"/>
</dbReference>
<dbReference type="CDD" id="cd01668">
    <property type="entry name" value="TGS_RSH"/>
    <property type="match status" value="1"/>
</dbReference>
<keyword evidence="3" id="KW-0808">Transferase</keyword>
<evidence type="ECO:0000259" key="2">
    <source>
        <dbReference type="PROSITE" id="PS51880"/>
    </source>
</evidence>
<dbReference type="FunFam" id="3.10.20.30:FF:000002">
    <property type="entry name" value="GTP pyrophosphokinase (RelA/SpoT)"/>
    <property type="match status" value="1"/>
</dbReference>
<dbReference type="Gene3D" id="3.30.460.10">
    <property type="entry name" value="Beta Polymerase, domain 2"/>
    <property type="match status" value="1"/>
</dbReference>
<dbReference type="SUPFAM" id="SSF81301">
    <property type="entry name" value="Nucleotidyltransferase"/>
    <property type="match status" value="1"/>
</dbReference>
<dbReference type="InterPro" id="IPR002912">
    <property type="entry name" value="ACT_dom"/>
</dbReference>
<name>A0A521AK36_9FLAO</name>
<evidence type="ECO:0000256" key="1">
    <source>
        <dbReference type="RuleBase" id="RU003847"/>
    </source>
</evidence>
<dbReference type="InterPro" id="IPR045600">
    <property type="entry name" value="RelA/SpoT_AH_RIS"/>
</dbReference>
<dbReference type="Pfam" id="PF04607">
    <property type="entry name" value="RelA_SpoT"/>
    <property type="match status" value="1"/>
</dbReference>
<dbReference type="FunFam" id="1.10.3210.10:FF:000001">
    <property type="entry name" value="GTP pyrophosphokinase RelA"/>
    <property type="match status" value="1"/>
</dbReference>
<gene>
    <name evidence="3" type="ORF">SAMN06265171_101204</name>
</gene>
<dbReference type="Gene3D" id="1.10.3210.10">
    <property type="entry name" value="Hypothetical protein af1432"/>
    <property type="match status" value="1"/>
</dbReference>
<dbReference type="Pfam" id="PF02824">
    <property type="entry name" value="TGS"/>
    <property type="match status" value="1"/>
</dbReference>
<dbReference type="GO" id="GO:0005886">
    <property type="term" value="C:plasma membrane"/>
    <property type="evidence" value="ECO:0007669"/>
    <property type="project" value="TreeGrafter"/>
</dbReference>
<dbReference type="CDD" id="cd04876">
    <property type="entry name" value="ACT_RelA-SpoT"/>
    <property type="match status" value="1"/>
</dbReference>
<dbReference type="InterPro" id="IPR043519">
    <property type="entry name" value="NT_sf"/>
</dbReference>
<reference evidence="3 4" key="1">
    <citation type="submission" date="2017-05" db="EMBL/GenBank/DDBJ databases">
        <authorList>
            <person name="Varghese N."/>
            <person name="Submissions S."/>
        </authorList>
    </citation>
    <scope>NUCLEOTIDE SEQUENCE [LARGE SCALE GENOMIC DNA]</scope>
    <source>
        <strain evidence="3 4">DSM 29371</strain>
    </source>
</reference>
<dbReference type="SUPFAM" id="SSF55021">
    <property type="entry name" value="ACT-like"/>
    <property type="match status" value="1"/>
</dbReference>
<dbReference type="InterPro" id="IPR012676">
    <property type="entry name" value="TGS-like"/>
</dbReference>
<organism evidence="3 4">
    <name type="scientific">Chryseobacterium rhizoplanae</name>
    <dbReference type="NCBI Taxonomy" id="1609531"/>
    <lineage>
        <taxon>Bacteria</taxon>
        <taxon>Pseudomonadati</taxon>
        <taxon>Bacteroidota</taxon>
        <taxon>Flavobacteriia</taxon>
        <taxon>Flavobacteriales</taxon>
        <taxon>Weeksellaceae</taxon>
        <taxon>Chryseobacterium group</taxon>
        <taxon>Chryseobacterium</taxon>
    </lineage>
</organism>
<sequence>MSYDLEQENKEILARYKDLISNTYRTLDEENNKLIRKAFDIALDAHKDQRRKTGEPYIYHPIAVAKIVATEIGLGATSIACALLHDVIEDSDYTYEDLKKIFGEKIASIVNGLTKISIMNHQNISVQSENYRKLLLTLSEDFRVILIKIADRLHNMRTLESMAPDKQKKIASETVYIYAPMAHRLGLYNIKSELEDLSLKYNSPEVYNEITEKLELAKESRERYIEEFTKEVSERLREEGLNFKIKGRAKAISSIYRKMLKQGVSFEEVFDNYAIRIIYKSDAKNEKFLAWKIYSIVTDVYHSNPSRMRDWITQPRSTGYESLHLTVLGPDRKWIEVQIRSERMDEIAEKGVAAHYKYKEGYKQSSDDRNFEKWVTEIREVLEQQQNLSTSELLDNIKLNLYSKEVFVFTPKGEIKILPTNATALDFAFSVHSDLGMKCLGAKINGKLVPISYILQNGDQVDILSSQNQKPKSDWLEFVVTSKAKSKIKSYLNSQKNQLVEEGKEILQRKLRHAKINFNDEEINKLQKFFNLKSSQELFLKFQSNELDVSSLRKYIESKNVFNNLLSRFRKSPNKSQHFEEPKEENLDMIVFGKDEEKLNYTYAKCCTVIPGDKIFGFITISDGIKVHSDSCPNAINLRAQYDYRVIPAKWVNAESFKNRVKIEIEGLDRMGMINDITTVISASMGMDMKSLSIESNNGVFTGNIILEVKNKGQLEETFKKLKNINGVSRVRRLQS</sequence>
<dbReference type="InterPro" id="IPR007685">
    <property type="entry name" value="RelA_SpoT"/>
</dbReference>
<dbReference type="SUPFAM" id="SSF109604">
    <property type="entry name" value="HD-domain/PDEase-like"/>
    <property type="match status" value="1"/>
</dbReference>
<dbReference type="PANTHER" id="PTHR21262:SF31">
    <property type="entry name" value="GTP PYROPHOSPHOKINASE"/>
    <property type="match status" value="1"/>
</dbReference>
<proteinExistence type="inferred from homology"/>
<dbReference type="CDD" id="cd00077">
    <property type="entry name" value="HDc"/>
    <property type="match status" value="1"/>
</dbReference>
<dbReference type="InterPro" id="IPR045865">
    <property type="entry name" value="ACT-like_dom_sf"/>
</dbReference>
<dbReference type="SMART" id="SM00471">
    <property type="entry name" value="HDc"/>
    <property type="match status" value="1"/>
</dbReference>
<feature type="domain" description="TGS" evidence="2">
    <location>
        <begin position="404"/>
        <end position="465"/>
    </location>
</feature>
<dbReference type="AlphaFoldDB" id="A0A521AK36"/>
<dbReference type="NCBIfam" id="TIGR00691">
    <property type="entry name" value="spoT_relA"/>
    <property type="match status" value="1"/>
</dbReference>
<dbReference type="GO" id="GO:0016301">
    <property type="term" value="F:kinase activity"/>
    <property type="evidence" value="ECO:0007669"/>
    <property type="project" value="UniProtKB-KW"/>
</dbReference>
<dbReference type="InterPro" id="IPR033655">
    <property type="entry name" value="TGS_RelA/SpoT"/>
</dbReference>
<protein>
    <submittedName>
        <fullName evidence="3">GTP pyrophosphokinase</fullName>
    </submittedName>
</protein>
<dbReference type="PANTHER" id="PTHR21262">
    <property type="entry name" value="GUANOSINE-3',5'-BIS DIPHOSPHATE 3'-PYROPHOSPHOHYDROLASE"/>
    <property type="match status" value="1"/>
</dbReference>
<dbReference type="Proteomes" id="UP000316916">
    <property type="component" value="Unassembled WGS sequence"/>
</dbReference>
<dbReference type="SUPFAM" id="SSF81271">
    <property type="entry name" value="TGS-like"/>
    <property type="match status" value="1"/>
</dbReference>
<dbReference type="EMBL" id="FXTC01000001">
    <property type="protein sequence ID" value="SMO35138.1"/>
    <property type="molecule type" value="Genomic_DNA"/>
</dbReference>
<dbReference type="InterPro" id="IPR004095">
    <property type="entry name" value="TGS"/>
</dbReference>
<dbReference type="Gene3D" id="3.10.20.30">
    <property type="match status" value="1"/>
</dbReference>
<dbReference type="GO" id="GO:0015969">
    <property type="term" value="P:guanosine tetraphosphate metabolic process"/>
    <property type="evidence" value="ECO:0007669"/>
    <property type="project" value="InterPro"/>
</dbReference>
<evidence type="ECO:0000313" key="3">
    <source>
        <dbReference type="EMBL" id="SMO35138.1"/>
    </source>
</evidence>
<comment type="similarity">
    <text evidence="1">Belongs to the relA/spoT family.</text>
</comment>
<dbReference type="Pfam" id="PF13328">
    <property type="entry name" value="HD_4"/>
    <property type="match status" value="1"/>
</dbReference>
<accession>A0A521AK36</accession>
<dbReference type="RefSeq" id="WP_047423327.1">
    <property type="nucleotide sequence ID" value="NZ_FXTC01000001.1"/>
</dbReference>
<keyword evidence="4" id="KW-1185">Reference proteome</keyword>
<dbReference type="Pfam" id="PF19296">
    <property type="entry name" value="RelA_AH_RIS"/>
    <property type="match status" value="1"/>
</dbReference>
<dbReference type="SMART" id="SM00954">
    <property type="entry name" value="RelA_SpoT"/>
    <property type="match status" value="1"/>
</dbReference>
<dbReference type="InterPro" id="IPR012675">
    <property type="entry name" value="Beta-grasp_dom_sf"/>
</dbReference>
<comment type="function">
    <text evidence="1">In eubacteria ppGpp (guanosine 3'-diphosphate 5'-diphosphate) is a mediator of the stringent response that coordinates a variety of cellular activities in response to changes in nutritional abundance.</text>
</comment>
<dbReference type="Gene3D" id="3.30.70.260">
    <property type="match status" value="1"/>
</dbReference>
<evidence type="ECO:0000313" key="4">
    <source>
        <dbReference type="Proteomes" id="UP000316916"/>
    </source>
</evidence>
<dbReference type="PROSITE" id="PS51880">
    <property type="entry name" value="TGS"/>
    <property type="match status" value="1"/>
</dbReference>
<dbReference type="InterPro" id="IPR004811">
    <property type="entry name" value="RelA/Spo_fam"/>
</dbReference>
<dbReference type="InterPro" id="IPR003607">
    <property type="entry name" value="HD/PDEase_dom"/>
</dbReference>
<keyword evidence="3" id="KW-0418">Kinase</keyword>
<dbReference type="CDD" id="cd05399">
    <property type="entry name" value="NT_Rel-Spo_like"/>
    <property type="match status" value="1"/>
</dbReference>